<proteinExistence type="predicted"/>
<accession>A0A7X6BK93</accession>
<evidence type="ECO:0000256" key="1">
    <source>
        <dbReference type="SAM" id="Phobius"/>
    </source>
</evidence>
<sequence length="91" mass="10432">MAGKQFSSIRILSVIWISFSGTDKICLFITVKLYEGQNFVPCIRSGNKRGTKSGKIDAMLYYFYVFNVLIINIIEVGLFLLLLSIVYYVIY</sequence>
<keyword evidence="1" id="KW-0472">Membrane</keyword>
<dbReference type="EMBL" id="JAATLI010000007">
    <property type="protein sequence ID" value="NJC18388.1"/>
    <property type="molecule type" value="Genomic_DNA"/>
</dbReference>
<name>A0A7X6BK93_9BACT</name>
<organism evidence="2 3">
    <name type="scientific">Butyricimonas paravirosa</name>
    <dbReference type="NCBI Taxonomy" id="1472417"/>
    <lineage>
        <taxon>Bacteria</taxon>
        <taxon>Pseudomonadati</taxon>
        <taxon>Bacteroidota</taxon>
        <taxon>Bacteroidia</taxon>
        <taxon>Bacteroidales</taxon>
        <taxon>Odoribacteraceae</taxon>
        <taxon>Butyricimonas</taxon>
    </lineage>
</organism>
<evidence type="ECO:0000313" key="2">
    <source>
        <dbReference type="EMBL" id="NJC18388.1"/>
    </source>
</evidence>
<reference evidence="2 3" key="1">
    <citation type="submission" date="2020-03" db="EMBL/GenBank/DDBJ databases">
        <title>Genomic Encyclopedia of Type Strains, Phase IV (KMG-IV): sequencing the most valuable type-strain genomes for metagenomic binning, comparative biology and taxonomic classification.</title>
        <authorList>
            <person name="Goeker M."/>
        </authorList>
    </citation>
    <scope>NUCLEOTIDE SEQUENCE [LARGE SCALE GENOMIC DNA]</scope>
    <source>
        <strain evidence="2 3">DSM 105722</strain>
    </source>
</reference>
<dbReference type="Proteomes" id="UP000576368">
    <property type="component" value="Unassembled WGS sequence"/>
</dbReference>
<protein>
    <submittedName>
        <fullName evidence="2">Uncharacterized protein</fullName>
    </submittedName>
</protein>
<evidence type="ECO:0000313" key="3">
    <source>
        <dbReference type="Proteomes" id="UP000576368"/>
    </source>
</evidence>
<feature type="transmembrane region" description="Helical" evidence="1">
    <location>
        <begin position="61"/>
        <end position="90"/>
    </location>
</feature>
<gene>
    <name evidence="2" type="ORF">GGR15_002015</name>
</gene>
<keyword evidence="1" id="KW-0812">Transmembrane</keyword>
<dbReference type="AlphaFoldDB" id="A0A7X6BK93"/>
<keyword evidence="1" id="KW-1133">Transmembrane helix</keyword>
<comment type="caution">
    <text evidence="2">The sequence shown here is derived from an EMBL/GenBank/DDBJ whole genome shotgun (WGS) entry which is preliminary data.</text>
</comment>